<dbReference type="SUPFAM" id="SSF48239">
    <property type="entry name" value="Terpenoid cyclases/Protein prenyltransferases"/>
    <property type="match status" value="1"/>
</dbReference>
<dbReference type="Gene3D" id="1.50.10.20">
    <property type="match status" value="2"/>
</dbReference>
<evidence type="ECO:0000313" key="2">
    <source>
        <dbReference type="Proteomes" id="UP000680185"/>
    </source>
</evidence>
<dbReference type="InterPro" id="IPR008930">
    <property type="entry name" value="Terpenoid_cyclase/PrenylTrfase"/>
</dbReference>
<dbReference type="Proteomes" id="UP000680185">
    <property type="component" value="Unassembled WGS sequence"/>
</dbReference>
<protein>
    <submittedName>
        <fullName evidence="1">Terpene cyclase/mutase family protein</fullName>
    </submittedName>
</protein>
<proteinExistence type="predicted"/>
<sequence length="251" mass="26839">ENNDAIALDYLDGRIPDAFEWLLDFQKSNGEIGSNVFQHSIALSALSLAASSNIDAENAISNAVSNLLSKQSPDSGFGDELYTSVATMALLSNGKSLDEFDVSGKTSVELLEERQQSDGGFKSGSSTSDVDTSSWALLAFKQAGFEAPLKDGKSPIDYLILAQHSNGSFGYNASDASESIDFTEEALIAFGVAGAESSESAGKAIEWLSGRQDSEGCISDGFRTAFSGLHWEALHSRLEMSWKIPERQQNA</sequence>
<comment type="caution">
    <text evidence="1">The sequence shown here is derived from an EMBL/GenBank/DDBJ whole genome shotgun (WGS) entry which is preliminary data.</text>
</comment>
<reference evidence="1" key="2">
    <citation type="submission" date="2021-05" db="EMBL/GenBank/DDBJ databases">
        <title>Protein family content uncovers lineage relationships and bacterial pathway maintenance mechanisms in DPANN archaea.</title>
        <authorList>
            <person name="Castelle C.J."/>
            <person name="Meheust R."/>
            <person name="Jaffe A.L."/>
            <person name="Seitz K."/>
            <person name="Gong X."/>
            <person name="Baker B.J."/>
            <person name="Banfield J.F."/>
        </authorList>
    </citation>
    <scope>NUCLEOTIDE SEQUENCE</scope>
    <source>
        <strain evidence="1">RIFCSPLOWO2_01_FULL_43_13</strain>
    </source>
</reference>
<accession>A0A8T4KV93</accession>
<feature type="non-terminal residue" evidence="1">
    <location>
        <position position="1"/>
    </location>
</feature>
<organism evidence="1 2">
    <name type="scientific">Candidatus Iainarchaeum sp</name>
    <dbReference type="NCBI Taxonomy" id="3101447"/>
    <lineage>
        <taxon>Archaea</taxon>
        <taxon>Candidatus Iainarchaeota</taxon>
        <taxon>Candidatus Iainarchaeia</taxon>
        <taxon>Candidatus Iainarchaeales</taxon>
        <taxon>Candidatus Iainarchaeaceae</taxon>
        <taxon>Candidatus Iainarchaeum</taxon>
    </lineage>
</organism>
<dbReference type="AlphaFoldDB" id="A0A8T4KV93"/>
<evidence type="ECO:0000313" key="1">
    <source>
        <dbReference type="EMBL" id="MBS3058047.1"/>
    </source>
</evidence>
<name>A0A8T4KV93_9ARCH</name>
<dbReference type="CDD" id="cd00688">
    <property type="entry name" value="ISOPREN_C2_like"/>
    <property type="match status" value="1"/>
</dbReference>
<reference evidence="1" key="1">
    <citation type="submission" date="2021-03" db="EMBL/GenBank/DDBJ databases">
        <authorList>
            <person name="Jaffe A."/>
        </authorList>
    </citation>
    <scope>NUCLEOTIDE SEQUENCE</scope>
    <source>
        <strain evidence="1">RIFCSPLOWO2_01_FULL_43_13</strain>
    </source>
</reference>
<dbReference type="EMBL" id="JAGVWB010000009">
    <property type="protein sequence ID" value="MBS3058047.1"/>
    <property type="molecule type" value="Genomic_DNA"/>
</dbReference>
<gene>
    <name evidence="1" type="ORF">J4478_01440</name>
</gene>